<organism evidence="1 2">
    <name type="scientific">Synergistes jonesii</name>
    <dbReference type="NCBI Taxonomy" id="2754"/>
    <lineage>
        <taxon>Bacteria</taxon>
        <taxon>Thermotogati</taxon>
        <taxon>Synergistota</taxon>
        <taxon>Synergistia</taxon>
        <taxon>Synergistales</taxon>
        <taxon>Synergistaceae</taxon>
        <taxon>Synergistes</taxon>
    </lineage>
</organism>
<dbReference type="OrthoDB" id="5815at2"/>
<dbReference type="Proteomes" id="UP000027665">
    <property type="component" value="Unassembled WGS sequence"/>
</dbReference>
<gene>
    <name evidence="1" type="ORF">EH55_06040</name>
</gene>
<keyword evidence="2" id="KW-1185">Reference proteome</keyword>
<name>A0A073INK8_9BACT</name>
<protein>
    <submittedName>
        <fullName evidence="1">Uncharacterized protein</fullName>
    </submittedName>
</protein>
<dbReference type="STRING" id="2754.EH55_06040"/>
<dbReference type="GeneID" id="90983840"/>
<dbReference type="AlphaFoldDB" id="A0A073INK8"/>
<evidence type="ECO:0000313" key="2">
    <source>
        <dbReference type="Proteomes" id="UP000027665"/>
    </source>
</evidence>
<proteinExistence type="predicted"/>
<sequence length="205" mass="22192">MMIGALRGAAVSKLQFAPGSRWEEALIVEKNLPPAELRAWLGCFKDSHIGAEAFFEIKGTQAFIGARLAFSPAVADEAARVAEKFISSTGLAVHDFIKSAEKISDALLFLGEPGFMELGLVNMWQSFGPLPFWKKEGGSPFARLNAALLRDGRFASELPAPPAVEIAWDSPLPHWMGVCLSRGAGGKYFLDMAAAEKFLTKDTAF</sequence>
<reference evidence="1 2" key="1">
    <citation type="submission" date="2014-04" db="EMBL/GenBank/DDBJ databases">
        <title>Draft Genome Sequence of Synergistes jonesii.</title>
        <authorList>
            <person name="Coil D.A."/>
            <person name="Eisen J.A."/>
            <person name="Holland-Moritz H.E."/>
        </authorList>
    </citation>
    <scope>NUCLEOTIDE SEQUENCE [LARGE SCALE GENOMIC DNA]</scope>
    <source>
        <strain evidence="1 2">78-1</strain>
    </source>
</reference>
<dbReference type="RefSeq" id="WP_037976639.1">
    <property type="nucleotide sequence ID" value="NZ_JMKI01000036.1"/>
</dbReference>
<accession>A0A073INK8</accession>
<evidence type="ECO:0000313" key="1">
    <source>
        <dbReference type="EMBL" id="KEJ91943.1"/>
    </source>
</evidence>
<comment type="caution">
    <text evidence="1">The sequence shown here is derived from an EMBL/GenBank/DDBJ whole genome shotgun (WGS) entry which is preliminary data.</text>
</comment>
<dbReference type="EMBL" id="JMKI01000036">
    <property type="protein sequence ID" value="KEJ91943.1"/>
    <property type="molecule type" value="Genomic_DNA"/>
</dbReference>